<feature type="active site" description="Charge relay system" evidence="3">
    <location>
        <position position="145"/>
    </location>
</feature>
<dbReference type="AlphaFoldDB" id="A0A9W6SU51"/>
<feature type="active site" description="Charge relay system" evidence="3">
    <location>
        <position position="220"/>
    </location>
</feature>
<dbReference type="Pfam" id="PF01425">
    <property type="entry name" value="Amidase"/>
    <property type="match status" value="1"/>
</dbReference>
<dbReference type="GO" id="GO:0016787">
    <property type="term" value="F:hydrolase activity"/>
    <property type="evidence" value="ECO:0007669"/>
    <property type="project" value="UniProtKB-KW"/>
</dbReference>
<comment type="caution">
    <text evidence="6">The sequence shown here is derived from an EMBL/GenBank/DDBJ whole genome shotgun (WGS) entry which is preliminary data.</text>
</comment>
<dbReference type="EMBL" id="BSXN01000135">
    <property type="protein sequence ID" value="GME67276.1"/>
    <property type="molecule type" value="Genomic_DNA"/>
</dbReference>
<feature type="binding site" evidence="4">
    <location>
        <begin position="241"/>
        <end position="244"/>
    </location>
    <ligand>
        <name>substrate</name>
    </ligand>
</feature>
<feature type="active site" description="Acyl-ester intermediate" evidence="3">
    <location>
        <position position="244"/>
    </location>
</feature>
<keyword evidence="7" id="KW-1185">Reference proteome</keyword>
<keyword evidence="2" id="KW-0378">Hydrolase</keyword>
<feature type="binding site" evidence="4">
    <location>
        <position position="220"/>
    </location>
    <ligand>
        <name>substrate</name>
    </ligand>
</feature>
<proteinExistence type="inferred from homology"/>
<sequence>MFGPYKNTTEDSEKYQKVYLPKVEAYRKKLDDAILDEYKLADDLIPTSTGIDVTKIPDGSMTKEELEIINLTGCKLAEKIASGEYTSVTVFKAYAKRATMAHQLTNCAMELFTDEGLKRAEELDEYFKKNGKTVGFLHGLPVSLKEHYDYKGRITHAGYVAYIDRVSEEWCLTSKCLYDQGAVFYIRTTEPQCLMHLCSNNNITGKCLNPTNTSLTPGGSSSGEGALAAMKGSVFGLGSDIGGSIRCPAAFNGVWGLRPTQKRVSMINCFSACSYKDQEAVSCVLGPLARSAEDIDLFMKSIIACKPWEIDSNLIPLPWKGLSDVDPKTLTIAIDWDDGVVKPTPPMIRGLKLAKEKLEAAGVTVVDWKAIDVEKYVNTCYSMYNADSNKAQKASLALSGEPVLKLSEVCLSFGCGDDGCSVDEYQKLAGTRNEGRIAYEAAMQANKIDFILSPTYCSVAAKPETIKYWGYTNLWNVLDFPNVIFPTGLSVDPSLDAPDTSYVTRSEIEEYEYKLYNDAEEFKGAPINLQLTGKRWFDEDVVSASKIVAEIISA</sequence>
<dbReference type="SUPFAM" id="SSF75304">
    <property type="entry name" value="Amidase signature (AS) enzymes"/>
    <property type="match status" value="1"/>
</dbReference>
<evidence type="ECO:0000313" key="6">
    <source>
        <dbReference type="EMBL" id="GME67276.1"/>
    </source>
</evidence>
<evidence type="ECO:0000256" key="1">
    <source>
        <dbReference type="ARBA" id="ARBA00009199"/>
    </source>
</evidence>
<dbReference type="Gene3D" id="3.90.1300.10">
    <property type="entry name" value="Amidase signature (AS) domain"/>
    <property type="match status" value="1"/>
</dbReference>
<dbReference type="InterPro" id="IPR023631">
    <property type="entry name" value="Amidase_dom"/>
</dbReference>
<evidence type="ECO:0000259" key="5">
    <source>
        <dbReference type="Pfam" id="PF01425"/>
    </source>
</evidence>
<feature type="binding site" evidence="4">
    <location>
        <position position="194"/>
    </location>
    <ligand>
        <name>substrate</name>
    </ligand>
</feature>
<name>A0A9W6SU51_CANBO</name>
<accession>A0A9W6SU51</accession>
<dbReference type="Proteomes" id="UP001165120">
    <property type="component" value="Unassembled WGS sequence"/>
</dbReference>
<evidence type="ECO:0000256" key="3">
    <source>
        <dbReference type="PIRSR" id="PIRSR001221-1"/>
    </source>
</evidence>
<reference evidence="6" key="1">
    <citation type="submission" date="2023-04" db="EMBL/GenBank/DDBJ databases">
        <title>Candida boidinii NBRC 10035.</title>
        <authorList>
            <person name="Ichikawa N."/>
            <person name="Sato H."/>
            <person name="Tonouchi N."/>
        </authorList>
    </citation>
    <scope>NUCLEOTIDE SEQUENCE</scope>
    <source>
        <strain evidence="6">NBRC 10035</strain>
    </source>
</reference>
<evidence type="ECO:0000256" key="4">
    <source>
        <dbReference type="PIRSR" id="PIRSR001221-2"/>
    </source>
</evidence>
<dbReference type="PIRSF" id="PIRSF001221">
    <property type="entry name" value="Amidase_fungi"/>
    <property type="match status" value="1"/>
</dbReference>
<gene>
    <name evidence="6" type="ORF">Cboi02_000070400</name>
</gene>
<comment type="similarity">
    <text evidence="1">Belongs to the amidase family.</text>
</comment>
<evidence type="ECO:0000313" key="7">
    <source>
        <dbReference type="Proteomes" id="UP001165120"/>
    </source>
</evidence>
<dbReference type="PANTHER" id="PTHR46072:SF4">
    <property type="entry name" value="AMIDASE C550.07-RELATED"/>
    <property type="match status" value="1"/>
</dbReference>
<protein>
    <submittedName>
        <fullName evidence="6">Unnamed protein product</fullName>
    </submittedName>
</protein>
<organism evidence="6 7">
    <name type="scientific">Candida boidinii</name>
    <name type="common">Yeast</name>
    <dbReference type="NCBI Taxonomy" id="5477"/>
    <lineage>
        <taxon>Eukaryota</taxon>
        <taxon>Fungi</taxon>
        <taxon>Dikarya</taxon>
        <taxon>Ascomycota</taxon>
        <taxon>Saccharomycotina</taxon>
        <taxon>Pichiomycetes</taxon>
        <taxon>Pichiales</taxon>
        <taxon>Pichiaceae</taxon>
        <taxon>Ogataea</taxon>
        <taxon>Ogataea/Candida clade</taxon>
    </lineage>
</organism>
<evidence type="ECO:0000256" key="2">
    <source>
        <dbReference type="ARBA" id="ARBA00022801"/>
    </source>
</evidence>
<feature type="domain" description="Amidase" evidence="5">
    <location>
        <begin position="91"/>
        <end position="541"/>
    </location>
</feature>
<dbReference type="PANTHER" id="PTHR46072">
    <property type="entry name" value="AMIDASE-RELATED-RELATED"/>
    <property type="match status" value="1"/>
</dbReference>
<dbReference type="InterPro" id="IPR036928">
    <property type="entry name" value="AS_sf"/>
</dbReference>